<dbReference type="EMBL" id="CP098611">
    <property type="protein sequence ID" value="USR92962.1"/>
    <property type="molecule type" value="Genomic_DNA"/>
</dbReference>
<sequence length="255" mass="28483">MEKHLLMLKQAMVKPLASLVGSAIALILMAPGPAWSLPGERVSEVANWIYSNPLLPDGRRGSLRVSRSDVPGQRFTFVASKTLPTQRGLGVGETRIRSEWLELLDYNNGVTSERLVEAVRSVYGLDLYQDYRNAELVYEYVHPTGPGGQHQRRGQLWQGDRFGYWLEITERNGEEPVLGKLALILLDDIPTVKTDLQALAPQDSSVDDDVELEVEETPELEAEETPEPEAEEESHEDSPDIYTSPLPDSGEDTRD</sequence>
<protein>
    <recommendedName>
        <fullName evidence="4">Chalcone isomerase domain-containing protein</fullName>
    </recommendedName>
</protein>
<evidence type="ECO:0000256" key="1">
    <source>
        <dbReference type="SAM" id="MobiDB-lite"/>
    </source>
</evidence>
<name>A0ABY5AVY7_9CYAN</name>
<dbReference type="Proteomes" id="UP001056708">
    <property type="component" value="Chromosome"/>
</dbReference>
<reference evidence="2" key="1">
    <citation type="submission" date="2022-06" db="EMBL/GenBank/DDBJ databases">
        <title>Genome sequence of Phormidium yuhuli AB48 isolated from an industrial photobioreactor environment.</title>
        <authorList>
            <person name="Qiu Y."/>
            <person name="Noonan A.J.C."/>
            <person name="Dofher K."/>
            <person name="Koch M."/>
            <person name="Kieft B."/>
            <person name="Lin X."/>
            <person name="Ziels R.M."/>
            <person name="Hallam S.J."/>
        </authorList>
    </citation>
    <scope>NUCLEOTIDE SEQUENCE</scope>
    <source>
        <strain evidence="2">AB48</strain>
    </source>
</reference>
<evidence type="ECO:0000313" key="3">
    <source>
        <dbReference type="Proteomes" id="UP001056708"/>
    </source>
</evidence>
<organism evidence="2 3">
    <name type="scientific">Phormidium yuhuli AB48</name>
    <dbReference type="NCBI Taxonomy" id="2940671"/>
    <lineage>
        <taxon>Bacteria</taxon>
        <taxon>Bacillati</taxon>
        <taxon>Cyanobacteriota</taxon>
        <taxon>Cyanophyceae</taxon>
        <taxon>Oscillatoriophycideae</taxon>
        <taxon>Oscillatoriales</taxon>
        <taxon>Oscillatoriaceae</taxon>
        <taxon>Phormidium</taxon>
        <taxon>Phormidium yuhuli</taxon>
    </lineage>
</organism>
<keyword evidence="3" id="KW-1185">Reference proteome</keyword>
<feature type="compositionally biased region" description="Acidic residues" evidence="1">
    <location>
        <begin position="205"/>
        <end position="235"/>
    </location>
</feature>
<gene>
    <name evidence="2" type="ORF">NEA10_09680</name>
</gene>
<evidence type="ECO:0000313" key="2">
    <source>
        <dbReference type="EMBL" id="USR92962.1"/>
    </source>
</evidence>
<proteinExistence type="predicted"/>
<dbReference type="RefSeq" id="WP_252665137.1">
    <property type="nucleotide sequence ID" value="NZ_CP098611.1"/>
</dbReference>
<evidence type="ECO:0008006" key="4">
    <source>
        <dbReference type="Google" id="ProtNLM"/>
    </source>
</evidence>
<accession>A0ABY5AVY7</accession>
<feature type="region of interest" description="Disordered" evidence="1">
    <location>
        <begin position="200"/>
        <end position="255"/>
    </location>
</feature>